<proteinExistence type="predicted"/>
<keyword evidence="1" id="KW-0175">Coiled coil</keyword>
<sequence>MSTLHPPPGSHPDPALGPLPDNTFLLGGSLAGISVSTDPKRILESCPNLFQLLEVVNERGFDGPVEKIVISQESFGRCLNVLLPGSYTSISKIDLKSLDNLSIKPTGVYGDPLEIIMFLQKVGYLHSNLAAVLFQTIKSSSANAALSSGLYLALDPKHGAQSSNEAYIIYWPEDTTWDDQAASPSVRHNRVTFMHYLDKLADQTLALVSSSQAQAFVWDATARSEDLPEGQQASGDSARVFDFEVEHLFEKEDAVASPGFTVAVEPRLLYPATSSQVRMVPGEQKAALLVVKHEREQPEEKRFESNISALNLRKMVESRECPLQLGNLAPSDLEILAAHGLRDKYRGIFTQYDERLQELNAERSRSESADKQHIRNQISGDRPMIKEEIQNTVRIQYNKLYPLPRFGFDISHGAEVTALLHRRYPGLNNVANEITRKYNLAIVRDSEFRSLKGQWPSIKEYLEKNPRLSEDEQKHGINNIIGPSDTHRSGRWGLIALAFTTNIQTGIPDPEFFSQLRVMGQSYLSLFGFMKRVYGALERNLEELETEIIKSQSGRIISTEESRLNMAASAARDHEYQEQTKRAFEVVVRELKEAMTSNARQIRHVNWISLIHRPKFPINVLYRWSGSVTILHPAQNRYNIYPLELTEQDNQMCRVDEAHVPQPRLNMRHRFEFTLLKGRAVEFMQLICNKCLVIVSEQGRTRIYIEDNVTINHALNTTYGQVSLSHESLGGSQCKFAFDQTTRLLAIVHGQKDSLMLSIFIFDELFTNLQSRGPPISLRGWYGNNHIDLSAVLFLSGVEEICLVETSGCVRIFLLITQVFRSPFLQID</sequence>
<dbReference type="AlphaFoldDB" id="A0A8H3CFB1"/>
<gene>
    <name evidence="2" type="ORF">RDB_LOCUS125909</name>
</gene>
<feature type="coiled-coil region" evidence="1">
    <location>
        <begin position="527"/>
        <end position="554"/>
    </location>
</feature>
<accession>A0A8H3CFB1</accession>
<evidence type="ECO:0000256" key="1">
    <source>
        <dbReference type="SAM" id="Coils"/>
    </source>
</evidence>
<name>A0A8H3CFB1_9AGAM</name>
<evidence type="ECO:0000313" key="3">
    <source>
        <dbReference type="Proteomes" id="UP000663888"/>
    </source>
</evidence>
<protein>
    <submittedName>
        <fullName evidence="2">Uncharacterized protein</fullName>
    </submittedName>
</protein>
<dbReference type="Proteomes" id="UP000663888">
    <property type="component" value="Unassembled WGS sequence"/>
</dbReference>
<evidence type="ECO:0000313" key="2">
    <source>
        <dbReference type="EMBL" id="CAE6481643.1"/>
    </source>
</evidence>
<organism evidence="2 3">
    <name type="scientific">Rhizoctonia solani</name>
    <dbReference type="NCBI Taxonomy" id="456999"/>
    <lineage>
        <taxon>Eukaryota</taxon>
        <taxon>Fungi</taxon>
        <taxon>Dikarya</taxon>
        <taxon>Basidiomycota</taxon>
        <taxon>Agaricomycotina</taxon>
        <taxon>Agaricomycetes</taxon>
        <taxon>Cantharellales</taxon>
        <taxon>Ceratobasidiaceae</taxon>
        <taxon>Rhizoctonia</taxon>
    </lineage>
</organism>
<reference evidence="2" key="1">
    <citation type="submission" date="2021-01" db="EMBL/GenBank/DDBJ databases">
        <authorList>
            <person name="Kaushik A."/>
        </authorList>
    </citation>
    <scope>NUCLEOTIDE SEQUENCE</scope>
    <source>
        <strain evidence="2">AG4-R118</strain>
    </source>
</reference>
<dbReference type="EMBL" id="CAJMWX010001338">
    <property type="protein sequence ID" value="CAE6481643.1"/>
    <property type="molecule type" value="Genomic_DNA"/>
</dbReference>
<comment type="caution">
    <text evidence="2">The sequence shown here is derived from an EMBL/GenBank/DDBJ whole genome shotgun (WGS) entry which is preliminary data.</text>
</comment>